<dbReference type="CDD" id="cd04301">
    <property type="entry name" value="NAT_SF"/>
    <property type="match status" value="1"/>
</dbReference>
<evidence type="ECO:0000313" key="3">
    <source>
        <dbReference type="Proteomes" id="UP001268256"/>
    </source>
</evidence>
<comment type="caution">
    <text evidence="2">The sequence shown here is derived from an EMBL/GenBank/DDBJ whole genome shotgun (WGS) entry which is preliminary data.</text>
</comment>
<keyword evidence="3" id="KW-1185">Reference proteome</keyword>
<dbReference type="Proteomes" id="UP001268256">
    <property type="component" value="Unassembled WGS sequence"/>
</dbReference>
<accession>A0AAE4JY62</accession>
<dbReference type="SUPFAM" id="SSF55729">
    <property type="entry name" value="Acyl-CoA N-acyltransferases (Nat)"/>
    <property type="match status" value="1"/>
</dbReference>
<dbReference type="GO" id="GO:0016747">
    <property type="term" value="F:acyltransferase activity, transferring groups other than amino-acyl groups"/>
    <property type="evidence" value="ECO:0007669"/>
    <property type="project" value="InterPro"/>
</dbReference>
<reference evidence="3" key="1">
    <citation type="submission" date="2023-07" db="EMBL/GenBank/DDBJ databases">
        <authorList>
            <person name="Luz R."/>
            <person name="Cordeiro R."/>
            <person name="Fonseca A."/>
            <person name="Goncalves V."/>
        </authorList>
    </citation>
    <scope>NUCLEOTIDE SEQUENCE [LARGE SCALE GENOMIC DNA]</scope>
    <source>
        <strain evidence="3">BACA0444</strain>
    </source>
</reference>
<sequence>MTIVYPYLNQATTTAHLTRTDLPQAIDALTQAFADYPFLQYLIPGANESRQESLIRQFCATTVNYALPYRQTYTTPDEIKGVAAWIPPGETNIHWWRFLQAGYYKMPFLLGWPGWQRLNHLMQFEKYRHQDLPDPHWYLMILGVAPAFQGQGIARQLLQPILTQADQTERACYLETGTQAAVNFYEKLGFRIQRQECLGQTDIPFWTMIRQPQPL</sequence>
<dbReference type="InterPro" id="IPR052523">
    <property type="entry name" value="Trichothecene_AcTrans"/>
</dbReference>
<dbReference type="PANTHER" id="PTHR42791:SF1">
    <property type="entry name" value="N-ACETYLTRANSFERASE DOMAIN-CONTAINING PROTEIN"/>
    <property type="match status" value="1"/>
</dbReference>
<protein>
    <submittedName>
        <fullName evidence="2">GNAT family N-acetyltransferase</fullName>
    </submittedName>
</protein>
<dbReference type="EMBL" id="JAVMIP010000005">
    <property type="protein sequence ID" value="MDS3860669.1"/>
    <property type="molecule type" value="Genomic_DNA"/>
</dbReference>
<gene>
    <name evidence="2" type="ORF">RIF25_07570</name>
</gene>
<dbReference type="PROSITE" id="PS51186">
    <property type="entry name" value="GNAT"/>
    <property type="match status" value="1"/>
</dbReference>
<organism evidence="2 3">
    <name type="scientific">Pseudocalidococcus azoricus BACA0444</name>
    <dbReference type="NCBI Taxonomy" id="2918990"/>
    <lineage>
        <taxon>Bacteria</taxon>
        <taxon>Bacillati</taxon>
        <taxon>Cyanobacteriota</taxon>
        <taxon>Cyanophyceae</taxon>
        <taxon>Acaryochloridales</taxon>
        <taxon>Thermosynechococcaceae</taxon>
        <taxon>Pseudocalidococcus</taxon>
        <taxon>Pseudocalidococcus azoricus</taxon>
    </lineage>
</organism>
<evidence type="ECO:0000259" key="1">
    <source>
        <dbReference type="PROSITE" id="PS51186"/>
    </source>
</evidence>
<dbReference type="Gene3D" id="3.40.630.30">
    <property type="match status" value="1"/>
</dbReference>
<dbReference type="RefSeq" id="WP_322877937.1">
    <property type="nucleotide sequence ID" value="NZ_JAVMIP010000005.1"/>
</dbReference>
<proteinExistence type="predicted"/>
<name>A0AAE4JY62_9CYAN</name>
<dbReference type="PANTHER" id="PTHR42791">
    <property type="entry name" value="GNAT FAMILY ACETYLTRANSFERASE"/>
    <property type="match status" value="1"/>
</dbReference>
<dbReference type="AlphaFoldDB" id="A0AAE4JY62"/>
<feature type="domain" description="N-acetyltransferase" evidence="1">
    <location>
        <begin position="53"/>
        <end position="213"/>
    </location>
</feature>
<dbReference type="Pfam" id="PF13508">
    <property type="entry name" value="Acetyltransf_7"/>
    <property type="match status" value="1"/>
</dbReference>
<dbReference type="InterPro" id="IPR000182">
    <property type="entry name" value="GNAT_dom"/>
</dbReference>
<dbReference type="InterPro" id="IPR016181">
    <property type="entry name" value="Acyl_CoA_acyltransferase"/>
</dbReference>
<evidence type="ECO:0000313" key="2">
    <source>
        <dbReference type="EMBL" id="MDS3860669.1"/>
    </source>
</evidence>